<protein>
    <submittedName>
        <fullName evidence="3">Putative cephalosporin hydroxylase</fullName>
    </submittedName>
</protein>
<proteinExistence type="predicted"/>
<dbReference type="AlphaFoldDB" id="A0A6M3JJQ4"/>
<dbReference type="GO" id="GO:0005886">
    <property type="term" value="C:plasma membrane"/>
    <property type="evidence" value="ECO:0007669"/>
    <property type="project" value="TreeGrafter"/>
</dbReference>
<dbReference type="InterPro" id="IPR029063">
    <property type="entry name" value="SAM-dependent_MTases_sf"/>
</dbReference>
<dbReference type="PANTHER" id="PTHR40048">
    <property type="entry name" value="RHAMNOSYL O-METHYLTRANSFERASE"/>
    <property type="match status" value="1"/>
</dbReference>
<dbReference type="GO" id="GO:0008610">
    <property type="term" value="P:lipid biosynthetic process"/>
    <property type="evidence" value="ECO:0007669"/>
    <property type="project" value="InterPro"/>
</dbReference>
<reference evidence="3" key="1">
    <citation type="submission" date="2020-03" db="EMBL/GenBank/DDBJ databases">
        <title>The deep terrestrial virosphere.</title>
        <authorList>
            <person name="Holmfeldt K."/>
            <person name="Nilsson E."/>
            <person name="Simone D."/>
            <person name="Lopez-Fernandez M."/>
            <person name="Wu X."/>
            <person name="de Brujin I."/>
            <person name="Lundin D."/>
            <person name="Andersson A."/>
            <person name="Bertilsson S."/>
            <person name="Dopson M."/>
        </authorList>
    </citation>
    <scope>NUCLEOTIDE SEQUENCE</scope>
    <source>
        <strain evidence="3">MM415A05101</strain>
    </source>
</reference>
<accession>A0A6M3JJQ4</accession>
<evidence type="ECO:0000313" key="3">
    <source>
        <dbReference type="EMBL" id="QJA69077.1"/>
    </source>
</evidence>
<keyword evidence="2" id="KW-0808">Transferase</keyword>
<sequence>MQEIISKNNPDLIIETGTSNGGSALYLADISEPNSKVISIDTIHRDGIPQHDKITYICGSSLSDITLGEIGHIIKKNKFKRIMVLLDSIHLKYWVKAELDIYSGFVSKGQYLIVEDTNLNRHPVLTRPTAHGPWEAVHEWIKKNPEFIDISCEKFGFSFNPDGYLLRVQ</sequence>
<dbReference type="Gene3D" id="3.40.50.150">
    <property type="entry name" value="Vaccinia Virus protein VP39"/>
    <property type="match status" value="1"/>
</dbReference>
<dbReference type="GO" id="GO:0071770">
    <property type="term" value="P:DIM/DIP cell wall layer assembly"/>
    <property type="evidence" value="ECO:0007669"/>
    <property type="project" value="TreeGrafter"/>
</dbReference>
<organism evidence="3">
    <name type="scientific">viral metagenome</name>
    <dbReference type="NCBI Taxonomy" id="1070528"/>
    <lineage>
        <taxon>unclassified sequences</taxon>
        <taxon>metagenomes</taxon>
        <taxon>organismal metagenomes</taxon>
    </lineage>
</organism>
<dbReference type="InterPro" id="IPR007072">
    <property type="entry name" value="RNMT_CmcI"/>
</dbReference>
<dbReference type="Pfam" id="PF04989">
    <property type="entry name" value="RMNT_CmcI"/>
    <property type="match status" value="1"/>
</dbReference>
<dbReference type="EMBL" id="MT141675">
    <property type="protein sequence ID" value="QJA69077.1"/>
    <property type="molecule type" value="Genomic_DNA"/>
</dbReference>
<evidence type="ECO:0000256" key="1">
    <source>
        <dbReference type="ARBA" id="ARBA00022603"/>
    </source>
</evidence>
<keyword evidence="1" id="KW-0489">Methyltransferase</keyword>
<dbReference type="GO" id="GO:0032259">
    <property type="term" value="P:methylation"/>
    <property type="evidence" value="ECO:0007669"/>
    <property type="project" value="UniProtKB-KW"/>
</dbReference>
<evidence type="ECO:0000256" key="2">
    <source>
        <dbReference type="ARBA" id="ARBA00022679"/>
    </source>
</evidence>
<dbReference type="GO" id="GO:0008168">
    <property type="term" value="F:methyltransferase activity"/>
    <property type="evidence" value="ECO:0007669"/>
    <property type="project" value="UniProtKB-KW"/>
</dbReference>
<dbReference type="PANTHER" id="PTHR40048:SF1">
    <property type="entry name" value="RHAMNOSYL O-METHYLTRANSFERASE"/>
    <property type="match status" value="1"/>
</dbReference>
<name>A0A6M3JJQ4_9ZZZZ</name>
<gene>
    <name evidence="3" type="ORF">MM415A05101_0007</name>
</gene>
<dbReference type="SUPFAM" id="SSF53335">
    <property type="entry name" value="S-adenosyl-L-methionine-dependent methyltransferases"/>
    <property type="match status" value="1"/>
</dbReference>